<dbReference type="InterPro" id="IPR012093">
    <property type="entry name" value="Pirin"/>
</dbReference>
<dbReference type="Pfam" id="PF05726">
    <property type="entry name" value="Pirin_C"/>
    <property type="match status" value="1"/>
</dbReference>
<gene>
    <name evidence="5" type="ORF">RT723_05935</name>
</gene>
<dbReference type="InterPro" id="IPR003829">
    <property type="entry name" value="Pirin_N_dom"/>
</dbReference>
<dbReference type="PANTHER" id="PTHR13903">
    <property type="entry name" value="PIRIN-RELATED"/>
    <property type="match status" value="1"/>
</dbReference>
<dbReference type="InterPro" id="IPR008778">
    <property type="entry name" value="Pirin_C_dom"/>
</dbReference>
<dbReference type="CDD" id="cd02909">
    <property type="entry name" value="cupin_pirin_N"/>
    <property type="match status" value="1"/>
</dbReference>
<dbReference type="InterPro" id="IPR014710">
    <property type="entry name" value="RmlC-like_jellyroll"/>
</dbReference>
<comment type="similarity">
    <text evidence="1 2">Belongs to the pirin family.</text>
</comment>
<evidence type="ECO:0000313" key="6">
    <source>
        <dbReference type="Proteomes" id="UP001257914"/>
    </source>
</evidence>
<evidence type="ECO:0000256" key="2">
    <source>
        <dbReference type="RuleBase" id="RU003457"/>
    </source>
</evidence>
<dbReference type="CDD" id="cd02247">
    <property type="entry name" value="cupin_pirin_C"/>
    <property type="match status" value="1"/>
</dbReference>
<reference evidence="5 6" key="1">
    <citation type="submission" date="2023-10" db="EMBL/GenBank/DDBJ databases">
        <title>Psychrosphaera aquimaarina strain SW33 isolated from seawater.</title>
        <authorList>
            <person name="Bayburt H."/>
            <person name="Kim J.M."/>
            <person name="Choi B.J."/>
            <person name="Jeon C.O."/>
        </authorList>
    </citation>
    <scope>NUCLEOTIDE SEQUENCE [LARGE SCALE GENOMIC DNA]</scope>
    <source>
        <strain evidence="5 6">KCTC 52743</strain>
    </source>
</reference>
<organism evidence="5 6">
    <name type="scientific">Psychrosphaera aquimarina</name>
    <dbReference type="NCBI Taxonomy" id="2044854"/>
    <lineage>
        <taxon>Bacteria</taxon>
        <taxon>Pseudomonadati</taxon>
        <taxon>Pseudomonadota</taxon>
        <taxon>Gammaproteobacteria</taxon>
        <taxon>Alteromonadales</taxon>
        <taxon>Pseudoalteromonadaceae</taxon>
        <taxon>Psychrosphaera</taxon>
    </lineage>
</organism>
<dbReference type="Pfam" id="PF02678">
    <property type="entry name" value="Pirin"/>
    <property type="match status" value="1"/>
</dbReference>
<feature type="domain" description="Pirin C-terminal" evidence="4">
    <location>
        <begin position="174"/>
        <end position="270"/>
    </location>
</feature>
<name>A0ABU3QZH2_9GAMM</name>
<dbReference type="Proteomes" id="UP001257914">
    <property type="component" value="Unassembled WGS sequence"/>
</dbReference>
<dbReference type="PANTHER" id="PTHR13903:SF8">
    <property type="entry name" value="PIRIN"/>
    <property type="match status" value="1"/>
</dbReference>
<sequence length="283" mass="32075">MAILLKAKDHDLGGLTVKRVLPHQQKRMVGPFIFFDQMGPSHFDAGQGINVRPHPHIGLSTLTYLFEGSILHRDSLGNIAEIHPGDVNWMTSGKGIVHSERESFEVRANDHSISGLQCWIALPEEKAELDPSFIHVNKQQLPNYLYQGVMKRLVVGDAYGMNSPAKTYWPMFFLDVVAEKGETIQIPNPAQETAILPIYGEVSINGDNFSASEFVLLEQGEHEIEVTQNTRFIMLGGDKFEHVPFLFWNFVSFNKERIEQAKDDWNNGRFPTIPDDNKEYIPL</sequence>
<dbReference type="RefSeq" id="WP_315946262.1">
    <property type="nucleotide sequence ID" value="NZ_JAWCUA010000003.1"/>
</dbReference>
<accession>A0ABU3QZH2</accession>
<comment type="caution">
    <text evidence="5">The sequence shown here is derived from an EMBL/GenBank/DDBJ whole genome shotgun (WGS) entry which is preliminary data.</text>
</comment>
<dbReference type="SUPFAM" id="SSF51182">
    <property type="entry name" value="RmlC-like cupins"/>
    <property type="match status" value="1"/>
</dbReference>
<dbReference type="InterPro" id="IPR011051">
    <property type="entry name" value="RmlC_Cupin_sf"/>
</dbReference>
<evidence type="ECO:0000313" key="5">
    <source>
        <dbReference type="EMBL" id="MDU0112550.1"/>
    </source>
</evidence>
<evidence type="ECO:0000259" key="4">
    <source>
        <dbReference type="Pfam" id="PF05726"/>
    </source>
</evidence>
<dbReference type="Gene3D" id="2.60.120.10">
    <property type="entry name" value="Jelly Rolls"/>
    <property type="match status" value="2"/>
</dbReference>
<dbReference type="PIRSF" id="PIRSF006232">
    <property type="entry name" value="Pirin"/>
    <property type="match status" value="1"/>
</dbReference>
<keyword evidence="6" id="KW-1185">Reference proteome</keyword>
<proteinExistence type="inferred from homology"/>
<dbReference type="EMBL" id="JAWCUA010000003">
    <property type="protein sequence ID" value="MDU0112550.1"/>
    <property type="molecule type" value="Genomic_DNA"/>
</dbReference>
<protein>
    <submittedName>
        <fullName evidence="5">Pirin family protein</fullName>
    </submittedName>
</protein>
<evidence type="ECO:0000256" key="1">
    <source>
        <dbReference type="ARBA" id="ARBA00008416"/>
    </source>
</evidence>
<feature type="domain" description="Pirin N-terminal" evidence="3">
    <location>
        <begin position="16"/>
        <end position="120"/>
    </location>
</feature>
<evidence type="ECO:0000259" key="3">
    <source>
        <dbReference type="Pfam" id="PF02678"/>
    </source>
</evidence>